<keyword evidence="1" id="KW-1133">Transmembrane helix</keyword>
<gene>
    <name evidence="3" type="ORF">CAMP_LOCUS5731</name>
</gene>
<accession>A0A9P1MWQ7</accession>
<sequence>MSSASFPHRNKKIEMFFSTFIIFAIFSYESSGVMLTFYATYDSSSCSALSTLSWDDCVTNCDDNSTCFYALKTADIPCSSCGYGKITGIVYSSSETDTIISLKSDVTDCKTPQKLLEAQQIDKLKICPYGFIKIFRENYTICVSVLIYHYTFNRTVATNNCDGKNGVVLGLWTGDERVYFSNTTNQFYNSSYSIWINYQRSNGVNWTSTDPYLPTGGDDNNIVWASGHPISGNNCASLQAGTYLVQSEPCTGTTCSTTYCPASILCGYLIG</sequence>
<dbReference type="Proteomes" id="UP001152747">
    <property type="component" value="Unassembled WGS sequence"/>
</dbReference>
<keyword evidence="1" id="KW-0812">Transmembrane</keyword>
<dbReference type="EMBL" id="CANHGI010000002">
    <property type="protein sequence ID" value="CAI5443094.1"/>
    <property type="molecule type" value="Genomic_DNA"/>
</dbReference>
<feature type="transmembrane region" description="Helical" evidence="1">
    <location>
        <begin position="20"/>
        <end position="41"/>
    </location>
</feature>
<evidence type="ECO:0000313" key="4">
    <source>
        <dbReference type="Proteomes" id="UP001152747"/>
    </source>
</evidence>
<dbReference type="SUPFAM" id="SSF56436">
    <property type="entry name" value="C-type lectin-like"/>
    <property type="match status" value="1"/>
</dbReference>
<keyword evidence="4" id="KW-1185">Reference proteome</keyword>
<reference evidence="3" key="1">
    <citation type="submission" date="2022-11" db="EMBL/GenBank/DDBJ databases">
        <authorList>
            <person name="Kikuchi T."/>
        </authorList>
    </citation>
    <scope>NUCLEOTIDE SEQUENCE</scope>
    <source>
        <strain evidence="3">PS1010</strain>
    </source>
</reference>
<protein>
    <recommendedName>
        <fullName evidence="2">PAN-3 domain-containing protein</fullName>
    </recommendedName>
</protein>
<proteinExistence type="predicted"/>
<evidence type="ECO:0000313" key="3">
    <source>
        <dbReference type="EMBL" id="CAI5443094.1"/>
    </source>
</evidence>
<dbReference type="PANTHER" id="PTHR47629">
    <property type="entry name" value="C-TYPE LECTIN-RELATED"/>
    <property type="match status" value="1"/>
</dbReference>
<evidence type="ECO:0000259" key="2">
    <source>
        <dbReference type="Pfam" id="PF08277"/>
    </source>
</evidence>
<keyword evidence="1" id="KW-0472">Membrane</keyword>
<dbReference type="InterPro" id="IPR006583">
    <property type="entry name" value="PAN-3_domain"/>
</dbReference>
<feature type="domain" description="PAN-3" evidence="2">
    <location>
        <begin position="34"/>
        <end position="103"/>
    </location>
</feature>
<dbReference type="Pfam" id="PF08277">
    <property type="entry name" value="PAN_3"/>
    <property type="match status" value="1"/>
</dbReference>
<organism evidence="3 4">
    <name type="scientific">Caenorhabditis angaria</name>
    <dbReference type="NCBI Taxonomy" id="860376"/>
    <lineage>
        <taxon>Eukaryota</taxon>
        <taxon>Metazoa</taxon>
        <taxon>Ecdysozoa</taxon>
        <taxon>Nematoda</taxon>
        <taxon>Chromadorea</taxon>
        <taxon>Rhabditida</taxon>
        <taxon>Rhabditina</taxon>
        <taxon>Rhabditomorpha</taxon>
        <taxon>Rhabditoidea</taxon>
        <taxon>Rhabditidae</taxon>
        <taxon>Peloderinae</taxon>
        <taxon>Caenorhabditis</taxon>
    </lineage>
</organism>
<dbReference type="InterPro" id="IPR016187">
    <property type="entry name" value="CTDL_fold"/>
</dbReference>
<name>A0A9P1MWQ7_9PELO</name>
<dbReference type="AlphaFoldDB" id="A0A9P1MWQ7"/>
<comment type="caution">
    <text evidence="3">The sequence shown here is derived from an EMBL/GenBank/DDBJ whole genome shotgun (WGS) entry which is preliminary data.</text>
</comment>
<evidence type="ECO:0000256" key="1">
    <source>
        <dbReference type="SAM" id="Phobius"/>
    </source>
</evidence>